<feature type="domain" description="Rotatin N-terminal" evidence="1">
    <location>
        <begin position="15"/>
        <end position="111"/>
    </location>
</feature>
<accession>A0A7R8X2E3</accession>
<dbReference type="OrthoDB" id="428850at2759"/>
<organism evidence="2">
    <name type="scientific">Darwinula stevensoni</name>
    <dbReference type="NCBI Taxonomy" id="69355"/>
    <lineage>
        <taxon>Eukaryota</taxon>
        <taxon>Metazoa</taxon>
        <taxon>Ecdysozoa</taxon>
        <taxon>Arthropoda</taxon>
        <taxon>Crustacea</taxon>
        <taxon>Oligostraca</taxon>
        <taxon>Ostracoda</taxon>
        <taxon>Podocopa</taxon>
        <taxon>Podocopida</taxon>
        <taxon>Darwinulocopina</taxon>
        <taxon>Darwinuloidea</taxon>
        <taxon>Darwinulidae</taxon>
        <taxon>Darwinula</taxon>
    </lineage>
</organism>
<dbReference type="Pfam" id="PF14726">
    <property type="entry name" value="RTTN_N"/>
    <property type="match status" value="1"/>
</dbReference>
<dbReference type="InterPro" id="IPR029249">
    <property type="entry name" value="Rotatin_N"/>
</dbReference>
<evidence type="ECO:0000313" key="3">
    <source>
        <dbReference type="Proteomes" id="UP000677054"/>
    </source>
</evidence>
<evidence type="ECO:0000313" key="2">
    <source>
        <dbReference type="EMBL" id="CAD7241418.1"/>
    </source>
</evidence>
<gene>
    <name evidence="2" type="ORF">DSTB1V02_LOCUS1409</name>
</gene>
<evidence type="ECO:0000259" key="1">
    <source>
        <dbReference type="Pfam" id="PF14726"/>
    </source>
</evidence>
<name>A0A7R8X2E3_9CRUS</name>
<proteinExistence type="predicted"/>
<dbReference type="Proteomes" id="UP000677054">
    <property type="component" value="Unassembled WGS sequence"/>
</dbReference>
<dbReference type="EMBL" id="CAJPEV010000134">
    <property type="protein sequence ID" value="CAG0881122.1"/>
    <property type="molecule type" value="Genomic_DNA"/>
</dbReference>
<protein>
    <recommendedName>
        <fullName evidence="1">Rotatin N-terminal domain-containing protein</fullName>
    </recommendedName>
</protein>
<dbReference type="EMBL" id="LR899651">
    <property type="protein sequence ID" value="CAD7241418.1"/>
    <property type="molecule type" value="Genomic_DNA"/>
</dbReference>
<keyword evidence="3" id="KW-1185">Reference proteome</keyword>
<reference evidence="2" key="1">
    <citation type="submission" date="2020-11" db="EMBL/GenBank/DDBJ databases">
        <authorList>
            <person name="Tran Van P."/>
        </authorList>
    </citation>
    <scope>NUCLEOTIDE SEQUENCE</scope>
</reference>
<dbReference type="AlphaFoldDB" id="A0A7R8X2E3"/>
<sequence>MLPQLISKLGHPLEEVRGRALDALSGKLDLKIFQADELCDSQDLFMKLLSWLKQSKGGRNCDILNFIIKLLKHAGDKGANQVKKYGGEEICEELLQVAIGNEKSLLEEIITLLAPGHKAEQPSRSLSMFPVFCICGTPACYTSYLRNQLGGPGIYALDDL</sequence>